<evidence type="ECO:0000313" key="3">
    <source>
        <dbReference type="EMBL" id="OGK42390.1"/>
    </source>
</evidence>
<gene>
    <name evidence="3" type="ORF">A2954_00920</name>
</gene>
<evidence type="ECO:0000259" key="2">
    <source>
        <dbReference type="Pfam" id="PF07883"/>
    </source>
</evidence>
<evidence type="ECO:0000256" key="1">
    <source>
        <dbReference type="ARBA" id="ARBA00022723"/>
    </source>
</evidence>
<comment type="caution">
    <text evidence="3">The sequence shown here is derived from an EMBL/GenBank/DDBJ whole genome shotgun (WGS) entry which is preliminary data.</text>
</comment>
<protein>
    <recommendedName>
        <fullName evidence="2">Cupin type-2 domain-containing protein</fullName>
    </recommendedName>
</protein>
<name>A0A1F7IGB0_9BACT</name>
<dbReference type="PANTHER" id="PTHR35848">
    <property type="entry name" value="OXALATE-BINDING PROTEIN"/>
    <property type="match status" value="1"/>
</dbReference>
<reference evidence="3 4" key="1">
    <citation type="journal article" date="2016" name="Nat. Commun.">
        <title>Thousands of microbial genomes shed light on interconnected biogeochemical processes in an aquifer system.</title>
        <authorList>
            <person name="Anantharaman K."/>
            <person name="Brown C.T."/>
            <person name="Hug L.A."/>
            <person name="Sharon I."/>
            <person name="Castelle C.J."/>
            <person name="Probst A.J."/>
            <person name="Thomas B.C."/>
            <person name="Singh A."/>
            <person name="Wilkins M.J."/>
            <person name="Karaoz U."/>
            <person name="Brodie E.L."/>
            <person name="Williams K.H."/>
            <person name="Hubbard S.S."/>
            <person name="Banfield J.F."/>
        </authorList>
    </citation>
    <scope>NUCLEOTIDE SEQUENCE [LARGE SCALE GENOMIC DNA]</scope>
</reference>
<dbReference type="SUPFAM" id="SSF51182">
    <property type="entry name" value="RmlC-like cupins"/>
    <property type="match status" value="1"/>
</dbReference>
<dbReference type="GO" id="GO:0046872">
    <property type="term" value="F:metal ion binding"/>
    <property type="evidence" value="ECO:0007669"/>
    <property type="project" value="UniProtKB-KW"/>
</dbReference>
<organism evidence="3 4">
    <name type="scientific">Candidatus Roizmanbacteria bacterium RIFCSPLOWO2_01_FULL_37_12</name>
    <dbReference type="NCBI Taxonomy" id="1802056"/>
    <lineage>
        <taxon>Bacteria</taxon>
        <taxon>Candidatus Roizmaniibacteriota</taxon>
    </lineage>
</organism>
<accession>A0A1F7IGB0</accession>
<proteinExistence type="predicted"/>
<dbReference type="STRING" id="1802056.A2954_00920"/>
<dbReference type="Gene3D" id="2.60.120.10">
    <property type="entry name" value="Jelly Rolls"/>
    <property type="match status" value="1"/>
</dbReference>
<dbReference type="EMBL" id="MGAG01000002">
    <property type="protein sequence ID" value="OGK42390.1"/>
    <property type="molecule type" value="Genomic_DNA"/>
</dbReference>
<sequence>MKYKSLNEGEELVKKDYRKKIIFSLNDFQEKWYLLQVVTIPPKTKQRMHSHNKQTEVFYILEGETIIIVNGKDYLAKPGDAFISSPGDIHNLWNKTGKDFKLVVFKINMPEGEDDTNWQE</sequence>
<dbReference type="AlphaFoldDB" id="A0A1F7IGB0"/>
<evidence type="ECO:0000313" key="4">
    <source>
        <dbReference type="Proteomes" id="UP000177698"/>
    </source>
</evidence>
<dbReference type="CDD" id="cd02208">
    <property type="entry name" value="cupin_RmlC-like"/>
    <property type="match status" value="1"/>
</dbReference>
<dbReference type="InterPro" id="IPR051610">
    <property type="entry name" value="GPI/OXD"/>
</dbReference>
<dbReference type="Pfam" id="PF07883">
    <property type="entry name" value="Cupin_2"/>
    <property type="match status" value="1"/>
</dbReference>
<keyword evidence="1" id="KW-0479">Metal-binding</keyword>
<dbReference type="Proteomes" id="UP000177698">
    <property type="component" value="Unassembled WGS sequence"/>
</dbReference>
<dbReference type="InterPro" id="IPR011051">
    <property type="entry name" value="RmlC_Cupin_sf"/>
</dbReference>
<dbReference type="InterPro" id="IPR013096">
    <property type="entry name" value="Cupin_2"/>
</dbReference>
<dbReference type="InterPro" id="IPR014710">
    <property type="entry name" value="RmlC-like_jellyroll"/>
</dbReference>
<feature type="domain" description="Cupin type-2" evidence="2">
    <location>
        <begin position="37"/>
        <end position="104"/>
    </location>
</feature>